<evidence type="ECO:0000313" key="3">
    <source>
        <dbReference type="EMBL" id="MCK8495424.1"/>
    </source>
</evidence>
<dbReference type="SUPFAM" id="SSF54373">
    <property type="entry name" value="FAD-linked reductases, C-terminal domain"/>
    <property type="match status" value="1"/>
</dbReference>
<dbReference type="Pfam" id="PF01593">
    <property type="entry name" value="Amino_oxidase"/>
    <property type="match status" value="2"/>
</dbReference>
<name>A0ABT0HTA1_9BACT</name>
<reference evidence="3 4" key="1">
    <citation type="submission" date="2022-04" db="EMBL/GenBank/DDBJ databases">
        <title>Spirosoma sp. strain RP8 genome sequencing and assembly.</title>
        <authorList>
            <person name="Jung Y."/>
        </authorList>
    </citation>
    <scope>NUCLEOTIDE SEQUENCE [LARGE SCALE GENOMIC DNA]</scope>
    <source>
        <strain evidence="3 4">RP8</strain>
    </source>
</reference>
<gene>
    <name evidence="3" type="ORF">M0L20_26400</name>
</gene>
<dbReference type="PANTHER" id="PTHR43563">
    <property type="entry name" value="AMINE OXIDASE"/>
    <property type="match status" value="1"/>
</dbReference>
<evidence type="ECO:0000256" key="1">
    <source>
        <dbReference type="ARBA" id="ARBA00005995"/>
    </source>
</evidence>
<dbReference type="InterPro" id="IPR002937">
    <property type="entry name" value="Amino_oxidase"/>
</dbReference>
<dbReference type="Gene3D" id="3.50.50.60">
    <property type="entry name" value="FAD/NAD(P)-binding domain"/>
    <property type="match status" value="2"/>
</dbReference>
<dbReference type="InterPro" id="IPR036188">
    <property type="entry name" value="FAD/NAD-bd_sf"/>
</dbReference>
<dbReference type="SUPFAM" id="SSF51905">
    <property type="entry name" value="FAD/NAD(P)-binding domain"/>
    <property type="match status" value="1"/>
</dbReference>
<evidence type="ECO:0000259" key="2">
    <source>
        <dbReference type="Pfam" id="PF01593"/>
    </source>
</evidence>
<dbReference type="RefSeq" id="WP_248480202.1">
    <property type="nucleotide sequence ID" value="NZ_JALPRF010000008.1"/>
</dbReference>
<accession>A0ABT0HTA1</accession>
<comment type="similarity">
    <text evidence="1">Belongs to the flavin monoamine oxidase family.</text>
</comment>
<comment type="caution">
    <text evidence="3">The sequence shown here is derived from an EMBL/GenBank/DDBJ whole genome shotgun (WGS) entry which is preliminary data.</text>
</comment>
<feature type="domain" description="Amine oxidase" evidence="2">
    <location>
        <begin position="107"/>
        <end position="350"/>
    </location>
</feature>
<evidence type="ECO:0000313" key="4">
    <source>
        <dbReference type="Proteomes" id="UP001202180"/>
    </source>
</evidence>
<feature type="domain" description="Amine oxidase" evidence="2">
    <location>
        <begin position="14"/>
        <end position="84"/>
    </location>
</feature>
<dbReference type="InterPro" id="IPR050703">
    <property type="entry name" value="Flavin_MAO"/>
</dbReference>
<dbReference type="PANTHER" id="PTHR43563:SF14">
    <property type="entry name" value="AMINE OXIDASE"/>
    <property type="match status" value="1"/>
</dbReference>
<sequence length="357" mass="38820">MQSNDSIIIIGGGLSGLSLAYYLRDQPVNVTILEASPRLGGRIHTVAGVLATPLELGATWFSTKHPNLLALIEELGLTIFPQFSEGISLFQSKSFEPSQQFFIPASQSPSYRLAGGTGQLIETLAKQLDTSSIHVNTEVTGIWEVPEGVIVETATGQKYHANRVVSCIPLPVVSSKVKITPELSLAVGELLPTVQTWMGGSIKFAVEYATPFWRTNGYSGMLYSQADIVVEMYDHTSADGQRYGFTGFLNGGSASFTQEVRKELVLRQLGELFGSEALQPTTYFDKLWNDEFLVAGNPVIHRPHQNNGHPLLHQAYLNEKLYFGGTETSNESPGYMEGAVVAAKRLAAQLTSAVSFS</sequence>
<organism evidence="3 4">
    <name type="scientific">Spirosoma liriopis</name>
    <dbReference type="NCBI Taxonomy" id="2937440"/>
    <lineage>
        <taxon>Bacteria</taxon>
        <taxon>Pseudomonadati</taxon>
        <taxon>Bacteroidota</taxon>
        <taxon>Cytophagia</taxon>
        <taxon>Cytophagales</taxon>
        <taxon>Cytophagaceae</taxon>
        <taxon>Spirosoma</taxon>
    </lineage>
</organism>
<dbReference type="Proteomes" id="UP001202180">
    <property type="component" value="Unassembled WGS sequence"/>
</dbReference>
<proteinExistence type="inferred from homology"/>
<keyword evidence="4" id="KW-1185">Reference proteome</keyword>
<protein>
    <submittedName>
        <fullName evidence="3">FAD-dependent oxidoreductase</fullName>
    </submittedName>
</protein>
<dbReference type="EMBL" id="JALPRF010000008">
    <property type="protein sequence ID" value="MCK8495424.1"/>
    <property type="molecule type" value="Genomic_DNA"/>
</dbReference>